<proteinExistence type="inferred from homology"/>
<dbReference type="PANTHER" id="PTHR11963">
    <property type="entry name" value="LEUCINE AMINOPEPTIDASE-RELATED"/>
    <property type="match status" value="1"/>
</dbReference>
<dbReference type="InterPro" id="IPR000819">
    <property type="entry name" value="Peptidase_M17_C"/>
</dbReference>
<dbReference type="RefSeq" id="WP_090078987.1">
    <property type="nucleotide sequence ID" value="NZ_FOQT01000001.1"/>
</dbReference>
<keyword evidence="2 7" id="KW-0031">Aminopeptidase</keyword>
<comment type="similarity">
    <text evidence="1">Belongs to the peptidase M17 family.</text>
</comment>
<dbReference type="PANTHER" id="PTHR11963:SF23">
    <property type="entry name" value="CYTOSOL AMINOPEPTIDASE"/>
    <property type="match status" value="1"/>
</dbReference>
<evidence type="ECO:0000256" key="2">
    <source>
        <dbReference type="ARBA" id="ARBA00022438"/>
    </source>
</evidence>
<evidence type="ECO:0000259" key="6">
    <source>
        <dbReference type="Pfam" id="PF00883"/>
    </source>
</evidence>
<dbReference type="CDD" id="cd00433">
    <property type="entry name" value="Peptidase_M17"/>
    <property type="match status" value="1"/>
</dbReference>
<evidence type="ECO:0000313" key="7">
    <source>
        <dbReference type="EMBL" id="SFH96380.1"/>
    </source>
</evidence>
<dbReference type="Pfam" id="PF00883">
    <property type="entry name" value="Peptidase_M17"/>
    <property type="match status" value="1"/>
</dbReference>
<dbReference type="STRING" id="1125876.SAMN05443292_0984"/>
<sequence length="472" mass="52255">MIKISSDSDNSSNQIFHFINEKSWESEQKNYPKKTSNFFNGKKKEVFVISNDDFTTYLIGFGTISEDIDFQEIGNHFAQSQKKNLQSVSTEIVVENLNFNQISELVKGLFLGTYNYPFDSSHAFWQEEFSLNIKNLNEKEIEELISKTDSLCNGQFACMDWLNKPANYKKAPIISDFLRNLAKKYDLELEILNTEGCAERGLNAYLAVNQGSSEEAAFCILKYSGENAKKTIGLVGKCVIFDTGGISIKGNANLHYMKSDMGGATAVIGTLITAAERKLPVNIIAILPITDNAVSNTSYLPSDVITAYNGKTIEVIDTDAEGRMTLADGLSYLSKNFKTDILIDLATLTGSAVRILGSHAGALFGNNDDLIKKLEISGNLTNQKLWNLPMWDVWNEMLTSDVADLKNLPASPVGGCITAAKFLEHFIEGHETWAHLDIAGVAFGKVNYAKEYAATGYGVQLIIDFLEKYCKN</sequence>
<evidence type="ECO:0000256" key="3">
    <source>
        <dbReference type="ARBA" id="ARBA00022670"/>
    </source>
</evidence>
<evidence type="ECO:0000313" key="8">
    <source>
        <dbReference type="Proteomes" id="UP000198931"/>
    </source>
</evidence>
<dbReference type="OrthoDB" id="9809354at2"/>
<dbReference type="PRINTS" id="PR00481">
    <property type="entry name" value="LAMNOPPTDASE"/>
</dbReference>
<keyword evidence="5" id="KW-0464">Manganese</keyword>
<dbReference type="GO" id="GO:0006508">
    <property type="term" value="P:proteolysis"/>
    <property type="evidence" value="ECO:0007669"/>
    <property type="project" value="UniProtKB-KW"/>
</dbReference>
<dbReference type="InterPro" id="IPR011356">
    <property type="entry name" value="Leucine_aapep/pepB"/>
</dbReference>
<dbReference type="GO" id="GO:0070006">
    <property type="term" value="F:metalloaminopeptidase activity"/>
    <property type="evidence" value="ECO:0007669"/>
    <property type="project" value="InterPro"/>
</dbReference>
<keyword evidence="8" id="KW-1185">Reference proteome</keyword>
<dbReference type="GO" id="GO:0005737">
    <property type="term" value="C:cytoplasm"/>
    <property type="evidence" value="ECO:0007669"/>
    <property type="project" value="InterPro"/>
</dbReference>
<evidence type="ECO:0000256" key="4">
    <source>
        <dbReference type="ARBA" id="ARBA00022801"/>
    </source>
</evidence>
<dbReference type="Gene3D" id="3.40.630.10">
    <property type="entry name" value="Zn peptidases"/>
    <property type="match status" value="1"/>
</dbReference>
<organism evidence="7 8">
    <name type="scientific">Halpernia frigidisoli</name>
    <dbReference type="NCBI Taxonomy" id="1125876"/>
    <lineage>
        <taxon>Bacteria</taxon>
        <taxon>Pseudomonadati</taxon>
        <taxon>Bacteroidota</taxon>
        <taxon>Flavobacteriia</taxon>
        <taxon>Flavobacteriales</taxon>
        <taxon>Weeksellaceae</taxon>
        <taxon>Chryseobacterium group</taxon>
        <taxon>Halpernia</taxon>
    </lineage>
</organism>
<dbReference type="EMBL" id="FOQT01000001">
    <property type="protein sequence ID" value="SFH96380.1"/>
    <property type="molecule type" value="Genomic_DNA"/>
</dbReference>
<evidence type="ECO:0000256" key="5">
    <source>
        <dbReference type="ARBA" id="ARBA00023211"/>
    </source>
</evidence>
<keyword evidence="4" id="KW-0378">Hydrolase</keyword>
<evidence type="ECO:0000256" key="1">
    <source>
        <dbReference type="ARBA" id="ARBA00009528"/>
    </source>
</evidence>
<protein>
    <submittedName>
        <fullName evidence="7">Leucyl aminopeptidase</fullName>
    </submittedName>
</protein>
<accession>A0A1I3EBM1</accession>
<dbReference type="Proteomes" id="UP000198931">
    <property type="component" value="Unassembled WGS sequence"/>
</dbReference>
<feature type="domain" description="Cytosol aminopeptidase" evidence="6">
    <location>
        <begin position="159"/>
        <end position="462"/>
    </location>
</feature>
<keyword evidence="3" id="KW-0645">Protease</keyword>
<reference evidence="7 8" key="1">
    <citation type="submission" date="2016-10" db="EMBL/GenBank/DDBJ databases">
        <authorList>
            <person name="de Groot N.N."/>
        </authorList>
    </citation>
    <scope>NUCLEOTIDE SEQUENCE [LARGE SCALE GENOMIC DNA]</scope>
    <source>
        <strain evidence="7 8">DSM 26000</strain>
    </source>
</reference>
<dbReference type="AlphaFoldDB" id="A0A1I3EBM1"/>
<dbReference type="SUPFAM" id="SSF53187">
    <property type="entry name" value="Zn-dependent exopeptidases"/>
    <property type="match status" value="1"/>
</dbReference>
<name>A0A1I3EBM1_9FLAO</name>
<dbReference type="GO" id="GO:0030145">
    <property type="term" value="F:manganese ion binding"/>
    <property type="evidence" value="ECO:0007669"/>
    <property type="project" value="InterPro"/>
</dbReference>
<gene>
    <name evidence="7" type="ORF">SAMN05443292_0984</name>
</gene>